<dbReference type="Gene3D" id="3.90.550.10">
    <property type="entry name" value="Spore Coat Polysaccharide Biosynthesis Protein SpsA, Chain A"/>
    <property type="match status" value="1"/>
</dbReference>
<dbReference type="Pfam" id="PF09837">
    <property type="entry name" value="DUF2064"/>
    <property type="match status" value="1"/>
</dbReference>
<sequence length="235" mass="27178">MNLQNHNIAKTCILLFAQSEKQESITKPIVSSNQKNQLLWKKMNERVLKTIKKTKIKYHHSNEKNQVGANFGEKITHAIQTVFEEGYENVIVIGNDSPQLTTKTLLETTQKIQSNDFIFGPDKNGGVYLIAISKKNFNKKNFTKLSWKTSNLFEEIKTTYANNRVEYLEQLNDVNNISDVSKVASTFTYNNIFRAIILSVIHKLEYNQTRNTHFESIENNTFIFNKGSPNNYLFQ</sequence>
<dbReference type="PANTHER" id="PTHR36529">
    <property type="entry name" value="SLL1095 PROTEIN"/>
    <property type="match status" value="1"/>
</dbReference>
<dbReference type="Proteomes" id="UP000830454">
    <property type="component" value="Chromosome"/>
</dbReference>
<dbReference type="PANTHER" id="PTHR36529:SF1">
    <property type="entry name" value="GLYCOSYLTRANSFERASE"/>
    <property type="match status" value="1"/>
</dbReference>
<gene>
    <name evidence="1" type="ORF">LXD69_01890</name>
</gene>
<organism evidence="1 2">
    <name type="scientific">Flavobacterium sediminilitoris</name>
    <dbReference type="NCBI Taxonomy" id="2024526"/>
    <lineage>
        <taxon>Bacteria</taxon>
        <taxon>Pseudomonadati</taxon>
        <taxon>Bacteroidota</taxon>
        <taxon>Flavobacteriia</taxon>
        <taxon>Flavobacteriales</taxon>
        <taxon>Flavobacteriaceae</taxon>
        <taxon>Flavobacterium</taxon>
    </lineage>
</organism>
<dbReference type="RefSeq" id="WP_246917042.1">
    <property type="nucleotide sequence ID" value="NZ_CP090145.1"/>
</dbReference>
<reference evidence="1" key="1">
    <citation type="submission" date="2021-12" db="EMBL/GenBank/DDBJ databases">
        <authorList>
            <person name="Cha I.-T."/>
            <person name="Lee K.-E."/>
            <person name="Park S.-J."/>
        </authorList>
    </citation>
    <scope>NUCLEOTIDE SEQUENCE</scope>
    <source>
        <strain evidence="1">YSM-43</strain>
    </source>
</reference>
<accession>A0ABY4HR85</accession>
<reference evidence="1" key="2">
    <citation type="submission" date="2022-04" db="EMBL/GenBank/DDBJ databases">
        <title>Complete Genome Sequence of Flavobacterium sediminilitoris YSM-43, Isolated from a Tidal Sediment.</title>
        <authorList>
            <person name="Lee P.A."/>
        </authorList>
    </citation>
    <scope>NUCLEOTIDE SEQUENCE</scope>
    <source>
        <strain evidence="1">YSM-43</strain>
    </source>
</reference>
<dbReference type="SUPFAM" id="SSF53448">
    <property type="entry name" value="Nucleotide-diphospho-sugar transferases"/>
    <property type="match status" value="1"/>
</dbReference>
<proteinExistence type="predicted"/>
<dbReference type="InterPro" id="IPR029044">
    <property type="entry name" value="Nucleotide-diphossugar_trans"/>
</dbReference>
<dbReference type="InterPro" id="IPR018641">
    <property type="entry name" value="Trfase_1_rSAM/seldom-assoc"/>
</dbReference>
<dbReference type="EMBL" id="CP090145">
    <property type="protein sequence ID" value="UOX34279.1"/>
    <property type="molecule type" value="Genomic_DNA"/>
</dbReference>
<protein>
    <submittedName>
        <fullName evidence="1">DUF2064 domain-containing protein</fullName>
    </submittedName>
</protein>
<evidence type="ECO:0000313" key="2">
    <source>
        <dbReference type="Proteomes" id="UP000830454"/>
    </source>
</evidence>
<evidence type="ECO:0000313" key="1">
    <source>
        <dbReference type="EMBL" id="UOX34279.1"/>
    </source>
</evidence>
<name>A0ABY4HR85_9FLAO</name>
<keyword evidence="2" id="KW-1185">Reference proteome</keyword>